<keyword evidence="2" id="KW-1185">Reference proteome</keyword>
<name>A0A8S3SUG1_MYTED</name>
<gene>
    <name evidence="1" type="ORF">MEDL_37127</name>
</gene>
<sequence length="248" mass="28696">MKLTLPLRLLLTKPSYKSVIPICSSFKKCPSHISEKFRAFSTNKSLLMSNERPLKLMKLPKIVQPNVILWLKNKYFEFLIRNYYDASFSQSEFLAGATQAITHVSSLISSGQFEDLEELVDPDSVEEIKRNYNRLSDKQHRDLKIMEDHIIKMFVHQIGMMFGNSGNVFVEITVVLHYNSPDDKSLKETTHEIKTAEDIIKAALEITKKVVNANYRFIKECTKGSESDWIINGVNHFSIFRNEEEEEN</sequence>
<comment type="caution">
    <text evidence="1">The sequence shown here is derived from an EMBL/GenBank/DDBJ whole genome shotgun (WGS) entry which is preliminary data.</text>
</comment>
<organism evidence="1 2">
    <name type="scientific">Mytilus edulis</name>
    <name type="common">Blue mussel</name>
    <dbReference type="NCBI Taxonomy" id="6550"/>
    <lineage>
        <taxon>Eukaryota</taxon>
        <taxon>Metazoa</taxon>
        <taxon>Spiralia</taxon>
        <taxon>Lophotrochozoa</taxon>
        <taxon>Mollusca</taxon>
        <taxon>Bivalvia</taxon>
        <taxon>Autobranchia</taxon>
        <taxon>Pteriomorphia</taxon>
        <taxon>Mytilida</taxon>
        <taxon>Mytiloidea</taxon>
        <taxon>Mytilidae</taxon>
        <taxon>Mytilinae</taxon>
        <taxon>Mytilus</taxon>
    </lineage>
</organism>
<dbReference type="GO" id="GO:0032979">
    <property type="term" value="P:protein insertion into mitochondrial inner membrane from matrix"/>
    <property type="evidence" value="ECO:0007669"/>
    <property type="project" value="TreeGrafter"/>
</dbReference>
<evidence type="ECO:0000313" key="2">
    <source>
        <dbReference type="Proteomes" id="UP000683360"/>
    </source>
</evidence>
<accession>A0A8S3SUG1</accession>
<dbReference type="PANTHER" id="PTHR13333">
    <property type="entry name" value="M-AAA PROTEASE-INTERACTING PROTEIN 1, MITOCHONDRIAL"/>
    <property type="match status" value="1"/>
</dbReference>
<dbReference type="OrthoDB" id="7249367at2759"/>
<dbReference type="GO" id="GO:0005743">
    <property type="term" value="C:mitochondrial inner membrane"/>
    <property type="evidence" value="ECO:0007669"/>
    <property type="project" value="TreeGrafter"/>
</dbReference>
<dbReference type="Proteomes" id="UP000683360">
    <property type="component" value="Unassembled WGS sequence"/>
</dbReference>
<evidence type="ECO:0008006" key="3">
    <source>
        <dbReference type="Google" id="ProtNLM"/>
    </source>
</evidence>
<dbReference type="PANTHER" id="PTHR13333:SF5">
    <property type="entry name" value="M-AAA PROTEASE-INTERACTING PROTEIN 1, MITOCHONDRIAL"/>
    <property type="match status" value="1"/>
</dbReference>
<dbReference type="EMBL" id="CAJPWZ010001792">
    <property type="protein sequence ID" value="CAG2223836.1"/>
    <property type="molecule type" value="Genomic_DNA"/>
</dbReference>
<dbReference type="AlphaFoldDB" id="A0A8S3SUG1"/>
<reference evidence="1" key="1">
    <citation type="submission" date="2021-03" db="EMBL/GenBank/DDBJ databases">
        <authorList>
            <person name="Bekaert M."/>
        </authorList>
    </citation>
    <scope>NUCLEOTIDE SEQUENCE</scope>
</reference>
<protein>
    <recommendedName>
        <fullName evidence="3">Tim44-like domain-containing protein</fullName>
    </recommendedName>
</protein>
<dbReference type="GO" id="GO:0043022">
    <property type="term" value="F:ribosome binding"/>
    <property type="evidence" value="ECO:0007669"/>
    <property type="project" value="TreeGrafter"/>
</dbReference>
<proteinExistence type="predicted"/>
<evidence type="ECO:0000313" key="1">
    <source>
        <dbReference type="EMBL" id="CAG2223836.1"/>
    </source>
</evidence>